<organism evidence="1 2">
    <name type="scientific">Dioscorea alata</name>
    <name type="common">Purple yam</name>
    <dbReference type="NCBI Taxonomy" id="55571"/>
    <lineage>
        <taxon>Eukaryota</taxon>
        <taxon>Viridiplantae</taxon>
        <taxon>Streptophyta</taxon>
        <taxon>Embryophyta</taxon>
        <taxon>Tracheophyta</taxon>
        <taxon>Spermatophyta</taxon>
        <taxon>Magnoliopsida</taxon>
        <taxon>Liliopsida</taxon>
        <taxon>Dioscoreales</taxon>
        <taxon>Dioscoreaceae</taxon>
        <taxon>Dioscorea</taxon>
    </lineage>
</organism>
<protein>
    <submittedName>
        <fullName evidence="1">Uncharacterized protein</fullName>
    </submittedName>
</protein>
<sequence length="149" mass="16405">MDITKIGPARPGYIYPAMTLKTSPTINHPFSSIPLHSTKPSITSLQLQHIPNKQTQLPQNKASFFMEGLIPYVYKAIVQYRNGDHQGPLGASWLTDSPSNSPSMAYMRLPGDSGRYRSPEIQLLSSSSISSASNTLSSPRRRSTSRKLA</sequence>
<dbReference type="Proteomes" id="UP000827976">
    <property type="component" value="Chromosome 9"/>
</dbReference>
<dbReference type="EMBL" id="CM037019">
    <property type="protein sequence ID" value="KAH7672798.1"/>
    <property type="molecule type" value="Genomic_DNA"/>
</dbReference>
<evidence type="ECO:0000313" key="1">
    <source>
        <dbReference type="EMBL" id="KAH7672798.1"/>
    </source>
</evidence>
<keyword evidence="2" id="KW-1185">Reference proteome</keyword>
<proteinExistence type="predicted"/>
<name>A0ACB7VGA1_DIOAL</name>
<comment type="caution">
    <text evidence="1">The sequence shown here is derived from an EMBL/GenBank/DDBJ whole genome shotgun (WGS) entry which is preliminary data.</text>
</comment>
<gene>
    <name evidence="1" type="ORF">IHE45_09G080600</name>
</gene>
<reference evidence="2" key="1">
    <citation type="journal article" date="2022" name="Nat. Commun.">
        <title>Chromosome evolution and the genetic basis of agronomically important traits in greater yam.</title>
        <authorList>
            <person name="Bredeson J.V."/>
            <person name="Lyons J.B."/>
            <person name="Oniyinde I.O."/>
            <person name="Okereke N.R."/>
            <person name="Kolade O."/>
            <person name="Nnabue I."/>
            <person name="Nwadili C.O."/>
            <person name="Hribova E."/>
            <person name="Parker M."/>
            <person name="Nwogha J."/>
            <person name="Shu S."/>
            <person name="Carlson J."/>
            <person name="Kariba R."/>
            <person name="Muthemba S."/>
            <person name="Knop K."/>
            <person name="Barton G.J."/>
            <person name="Sherwood A.V."/>
            <person name="Lopez-Montes A."/>
            <person name="Asiedu R."/>
            <person name="Jamnadass R."/>
            <person name="Muchugi A."/>
            <person name="Goodstein D."/>
            <person name="Egesi C.N."/>
            <person name="Featherston J."/>
            <person name="Asfaw A."/>
            <person name="Simpson G.G."/>
            <person name="Dolezel J."/>
            <person name="Hendre P.S."/>
            <person name="Van Deynze A."/>
            <person name="Kumar P.L."/>
            <person name="Obidiegwu J.E."/>
            <person name="Bhattacharjee R."/>
            <person name="Rokhsar D.S."/>
        </authorList>
    </citation>
    <scope>NUCLEOTIDE SEQUENCE [LARGE SCALE GENOMIC DNA]</scope>
    <source>
        <strain evidence="2">cv. TDa95/00328</strain>
    </source>
</reference>
<accession>A0ACB7VGA1</accession>
<evidence type="ECO:0000313" key="2">
    <source>
        <dbReference type="Proteomes" id="UP000827976"/>
    </source>
</evidence>